<organism evidence="1 2">
    <name type="scientific">Vibrio cholerae</name>
    <dbReference type="NCBI Taxonomy" id="666"/>
    <lineage>
        <taxon>Bacteria</taxon>
        <taxon>Pseudomonadati</taxon>
        <taxon>Pseudomonadota</taxon>
        <taxon>Gammaproteobacteria</taxon>
        <taxon>Vibrionales</taxon>
        <taxon>Vibrionaceae</taxon>
        <taxon>Vibrio</taxon>
    </lineage>
</organism>
<accession>A0A5Q6PIQ8</accession>
<comment type="caution">
    <text evidence="1">The sequence shown here is derived from an EMBL/GenBank/DDBJ whole genome shotgun (WGS) entry which is preliminary data.</text>
</comment>
<name>A0A5Q6PIQ8_VIBCL</name>
<gene>
    <name evidence="1" type="ORF">F0M16_10770</name>
</gene>
<proteinExistence type="predicted"/>
<protein>
    <submittedName>
        <fullName evidence="1">Uncharacterized protein</fullName>
    </submittedName>
</protein>
<evidence type="ECO:0000313" key="2">
    <source>
        <dbReference type="Proteomes" id="UP000323225"/>
    </source>
</evidence>
<dbReference type="EMBL" id="VUAA01000010">
    <property type="protein sequence ID" value="KAA1254741.1"/>
    <property type="molecule type" value="Genomic_DNA"/>
</dbReference>
<dbReference type="AlphaFoldDB" id="A0A5Q6PIQ8"/>
<dbReference type="Proteomes" id="UP000323225">
    <property type="component" value="Unassembled WGS sequence"/>
</dbReference>
<reference evidence="1 2" key="1">
    <citation type="submission" date="2019-09" db="EMBL/GenBank/DDBJ databases">
        <authorList>
            <person name="Kritzky A."/>
            <person name="Schelkanova E.Y."/>
            <person name="Alkhova Z.V."/>
            <person name="Smirnova N.I."/>
        </authorList>
    </citation>
    <scope>NUCLEOTIDE SEQUENCE [LARGE SCALE GENOMIC DNA]</scope>
    <source>
        <strain evidence="1 2">M1526</strain>
    </source>
</reference>
<evidence type="ECO:0000313" key="1">
    <source>
        <dbReference type="EMBL" id="KAA1254741.1"/>
    </source>
</evidence>
<sequence length="94" mass="11009">MKQEMSVFELCRKNAKMSTRELFAWLGLVIDIDYERVDLGDRYLRVIGDGNVVEFSEPKGCFDRWANSGELTLDLTIKPQRRRFINIIEAETLH</sequence>